<gene>
    <name evidence="1" type="ORF">Cch02nite_32250</name>
</gene>
<dbReference type="SUPFAM" id="SSF46785">
    <property type="entry name" value="Winged helix' DNA-binding domain"/>
    <property type="match status" value="1"/>
</dbReference>
<dbReference type="EMBL" id="BONG01000018">
    <property type="protein sequence ID" value="GIF89781.1"/>
    <property type="molecule type" value="Genomic_DNA"/>
</dbReference>
<keyword evidence="2" id="KW-1185">Reference proteome</keyword>
<dbReference type="Gene3D" id="1.10.10.10">
    <property type="entry name" value="Winged helix-like DNA-binding domain superfamily/Winged helix DNA-binding domain"/>
    <property type="match status" value="1"/>
</dbReference>
<dbReference type="AlphaFoldDB" id="A0A8J3JRI4"/>
<name>A0A8J3JRI4_9ACTN</name>
<protein>
    <submittedName>
        <fullName evidence="1">Uncharacterized protein</fullName>
    </submittedName>
</protein>
<evidence type="ECO:0000313" key="2">
    <source>
        <dbReference type="Proteomes" id="UP000619293"/>
    </source>
</evidence>
<evidence type="ECO:0000313" key="1">
    <source>
        <dbReference type="EMBL" id="GIF89781.1"/>
    </source>
</evidence>
<proteinExistence type="predicted"/>
<dbReference type="RefSeq" id="WP_191838930.1">
    <property type="nucleotide sequence ID" value="NZ_BONG01000018.1"/>
</dbReference>
<organism evidence="1 2">
    <name type="scientific">Catellatospora chokoriensis</name>
    <dbReference type="NCBI Taxonomy" id="310353"/>
    <lineage>
        <taxon>Bacteria</taxon>
        <taxon>Bacillati</taxon>
        <taxon>Actinomycetota</taxon>
        <taxon>Actinomycetes</taxon>
        <taxon>Micromonosporales</taxon>
        <taxon>Micromonosporaceae</taxon>
        <taxon>Catellatospora</taxon>
    </lineage>
</organism>
<sequence length="129" mass="13956">MDIGQLDEVADLFRRRLEPLILALLATQSPRKFRGIGTELLAQLGGHLDDNAITRALAGLTKRGLIVKASNMAGRRDFPDYWITRKGHQRHAVYCAILAAYAKTSQAAAGSSTTATVHDIGAQRDSKAA</sequence>
<dbReference type="InterPro" id="IPR036390">
    <property type="entry name" value="WH_DNA-bd_sf"/>
</dbReference>
<dbReference type="Proteomes" id="UP000619293">
    <property type="component" value="Unassembled WGS sequence"/>
</dbReference>
<accession>A0A8J3JRI4</accession>
<comment type="caution">
    <text evidence="1">The sequence shown here is derived from an EMBL/GenBank/DDBJ whole genome shotgun (WGS) entry which is preliminary data.</text>
</comment>
<dbReference type="InterPro" id="IPR036388">
    <property type="entry name" value="WH-like_DNA-bd_sf"/>
</dbReference>
<reference evidence="1 2" key="1">
    <citation type="submission" date="2021-01" db="EMBL/GenBank/DDBJ databases">
        <title>Whole genome shotgun sequence of Catellatospora chokoriensis NBRC 107358.</title>
        <authorList>
            <person name="Komaki H."/>
            <person name="Tamura T."/>
        </authorList>
    </citation>
    <scope>NUCLEOTIDE SEQUENCE [LARGE SCALE GENOMIC DNA]</scope>
    <source>
        <strain evidence="1 2">NBRC 107358</strain>
    </source>
</reference>